<gene>
    <name evidence="1" type="ORF">GCM10011578_099230</name>
</gene>
<dbReference type="RefSeq" id="WP_189269596.1">
    <property type="nucleotide sequence ID" value="NZ_BMML01000053.1"/>
</dbReference>
<name>A0A917XQF8_9ACTN</name>
<accession>A0A917XQF8</accession>
<comment type="caution">
    <text evidence="1">The sequence shown here is derived from an EMBL/GenBank/DDBJ whole genome shotgun (WGS) entry which is preliminary data.</text>
</comment>
<organism evidence="1 2">
    <name type="scientific">Streptomyces fuscichromogenes</name>
    <dbReference type="NCBI Taxonomy" id="1324013"/>
    <lineage>
        <taxon>Bacteria</taxon>
        <taxon>Bacillati</taxon>
        <taxon>Actinomycetota</taxon>
        <taxon>Actinomycetes</taxon>
        <taxon>Kitasatosporales</taxon>
        <taxon>Streptomycetaceae</taxon>
        <taxon>Streptomyces</taxon>
    </lineage>
</organism>
<protein>
    <submittedName>
        <fullName evidence="1">Uncharacterized protein</fullName>
    </submittedName>
</protein>
<reference evidence="1" key="2">
    <citation type="submission" date="2020-09" db="EMBL/GenBank/DDBJ databases">
        <authorList>
            <person name="Sun Q."/>
            <person name="Zhou Y."/>
        </authorList>
    </citation>
    <scope>NUCLEOTIDE SEQUENCE</scope>
    <source>
        <strain evidence="1">CGMCC 4.7110</strain>
    </source>
</reference>
<keyword evidence="2" id="KW-1185">Reference proteome</keyword>
<dbReference type="AlphaFoldDB" id="A0A917XQF8"/>
<evidence type="ECO:0000313" key="2">
    <source>
        <dbReference type="Proteomes" id="UP000653411"/>
    </source>
</evidence>
<dbReference type="EMBL" id="BMML01000053">
    <property type="protein sequence ID" value="GGN46372.1"/>
    <property type="molecule type" value="Genomic_DNA"/>
</dbReference>
<evidence type="ECO:0000313" key="1">
    <source>
        <dbReference type="EMBL" id="GGN46372.1"/>
    </source>
</evidence>
<sequence>MRALRIDPDTNVTDLALPPTGAHSVIRELVGSPDAVDQATYHQRAVMHIHGSGRREGLPQNLAAWALASAWRGTPLYPLAGPIVVTGRTTTGELLALDDDLVQHAHVVAQTVRDTLSEWRDRPPVSNETAVNELLAYAARDIASRRRGA</sequence>
<reference evidence="1" key="1">
    <citation type="journal article" date="2014" name="Int. J. Syst. Evol. Microbiol.">
        <title>Complete genome sequence of Corynebacterium casei LMG S-19264T (=DSM 44701T), isolated from a smear-ripened cheese.</title>
        <authorList>
            <consortium name="US DOE Joint Genome Institute (JGI-PGF)"/>
            <person name="Walter F."/>
            <person name="Albersmeier A."/>
            <person name="Kalinowski J."/>
            <person name="Ruckert C."/>
        </authorList>
    </citation>
    <scope>NUCLEOTIDE SEQUENCE</scope>
    <source>
        <strain evidence="1">CGMCC 4.7110</strain>
    </source>
</reference>
<dbReference type="Proteomes" id="UP000653411">
    <property type="component" value="Unassembled WGS sequence"/>
</dbReference>
<proteinExistence type="predicted"/>